<protein>
    <submittedName>
        <fullName evidence="1">Uncharacterized protein</fullName>
    </submittedName>
</protein>
<organism evidence="1">
    <name type="scientific">marine sediment metagenome</name>
    <dbReference type="NCBI Taxonomy" id="412755"/>
    <lineage>
        <taxon>unclassified sequences</taxon>
        <taxon>metagenomes</taxon>
        <taxon>ecological metagenomes</taxon>
    </lineage>
</organism>
<dbReference type="AlphaFoldDB" id="A0A0F9GY99"/>
<name>A0A0F9GY99_9ZZZZ</name>
<evidence type="ECO:0000313" key="1">
    <source>
        <dbReference type="EMBL" id="KKL74310.1"/>
    </source>
</evidence>
<gene>
    <name evidence="1" type="ORF">LCGC14_2066220</name>
</gene>
<feature type="non-terminal residue" evidence="1">
    <location>
        <position position="272"/>
    </location>
</feature>
<reference evidence="1" key="1">
    <citation type="journal article" date="2015" name="Nature">
        <title>Complex archaea that bridge the gap between prokaryotes and eukaryotes.</title>
        <authorList>
            <person name="Spang A."/>
            <person name="Saw J.H."/>
            <person name="Jorgensen S.L."/>
            <person name="Zaremba-Niedzwiedzka K."/>
            <person name="Martijn J."/>
            <person name="Lind A.E."/>
            <person name="van Eijk R."/>
            <person name="Schleper C."/>
            <person name="Guy L."/>
            <person name="Ettema T.J."/>
        </authorList>
    </citation>
    <scope>NUCLEOTIDE SEQUENCE</scope>
</reference>
<sequence length="272" mass="30553">MTTLRNRLRNLITRSGSYHYSGPISISRQDVDSWRGQGHGILAPIWVSLTAYMETIRLLSQGIERFSLIPSAQEGIDLYTEYLKNDIATGLNVPVEQLTPEVMNPRGLENLARYAEFTPNSRIITHDMWALRQGFESFAVYEDQEGETIHSDLIGMYITNASLIIIDIIGNRIERSNLEAVEIICYGMVDRMINFNHGSAFSPPDFLGTHEREILGRLAIEMIQQPLNGMNIAGARASGRTTRAVRRCIALGGIYIVHNGSEVQRLQGLYPN</sequence>
<comment type="caution">
    <text evidence="1">The sequence shown here is derived from an EMBL/GenBank/DDBJ whole genome shotgun (WGS) entry which is preliminary data.</text>
</comment>
<accession>A0A0F9GY99</accession>
<proteinExistence type="predicted"/>
<dbReference type="EMBL" id="LAZR01024699">
    <property type="protein sequence ID" value="KKL74310.1"/>
    <property type="molecule type" value="Genomic_DNA"/>
</dbReference>